<dbReference type="Gene3D" id="3.40.1360.10">
    <property type="match status" value="1"/>
</dbReference>
<proteinExistence type="inferred from homology"/>
<evidence type="ECO:0000256" key="3">
    <source>
        <dbReference type="ARBA" id="ARBA00022771"/>
    </source>
</evidence>
<dbReference type="PROSITE" id="PS50880">
    <property type="entry name" value="TOPRIM"/>
    <property type="match status" value="1"/>
</dbReference>
<dbReference type="GO" id="GO:0008270">
    <property type="term" value="F:zinc ion binding"/>
    <property type="evidence" value="ECO:0007669"/>
    <property type="project" value="UniProtKB-KW"/>
</dbReference>
<comment type="function">
    <text evidence="7">May play a role in DNA repair. It seems to be involved in an RecBC-independent recombinational process of DNA repair. It may act with RecF and RecO.</text>
</comment>
<dbReference type="InterPro" id="IPR006171">
    <property type="entry name" value="TOPRIM_dom"/>
</dbReference>
<dbReference type="Gene3D" id="3.30.60.80">
    <property type="match status" value="1"/>
</dbReference>
<dbReference type="NCBIfam" id="TIGR00615">
    <property type="entry name" value="recR"/>
    <property type="match status" value="1"/>
</dbReference>
<evidence type="ECO:0000313" key="9">
    <source>
        <dbReference type="EMBL" id="RUL83323.1"/>
    </source>
</evidence>
<dbReference type="CDD" id="cd01025">
    <property type="entry name" value="TOPRIM_recR"/>
    <property type="match status" value="1"/>
</dbReference>
<dbReference type="AlphaFoldDB" id="A0A432ME06"/>
<reference evidence="9 10" key="2">
    <citation type="submission" date="2019-01" db="EMBL/GenBank/DDBJ databases">
        <title>Tautonia sociabilis, a novel thermotolerant planctomycete of Isosphaeraceae family, isolated from a 4000 m deep subterranean habitat.</title>
        <authorList>
            <person name="Kovaleva O.L."/>
            <person name="Elcheninov A.G."/>
            <person name="Van Heerden E."/>
            <person name="Toshchakov S.V."/>
            <person name="Novikov A."/>
            <person name="Bonch-Osmolovskaya E.A."/>
            <person name="Kublanov I.V."/>
        </authorList>
    </citation>
    <scope>NUCLEOTIDE SEQUENCE [LARGE SCALE GENOMIC DNA]</scope>
    <source>
        <strain evidence="9 10">GM2012</strain>
    </source>
</reference>
<evidence type="ECO:0000313" key="10">
    <source>
        <dbReference type="Proteomes" id="UP000280296"/>
    </source>
</evidence>
<dbReference type="PANTHER" id="PTHR30446:SF0">
    <property type="entry name" value="RECOMBINATION PROTEIN RECR"/>
    <property type="match status" value="1"/>
</dbReference>
<dbReference type="InterPro" id="IPR034137">
    <property type="entry name" value="TOPRIM_RecR"/>
</dbReference>
<protein>
    <recommendedName>
        <fullName evidence="7">Recombination protein RecR</fullName>
    </recommendedName>
</protein>
<evidence type="ECO:0000256" key="1">
    <source>
        <dbReference type="ARBA" id="ARBA00022723"/>
    </source>
</evidence>
<dbReference type="PANTHER" id="PTHR30446">
    <property type="entry name" value="RECOMBINATION PROTEIN RECR"/>
    <property type="match status" value="1"/>
</dbReference>
<comment type="caution">
    <text evidence="7">Lacks conserved residue(s) required for the propagation of feature annotation.</text>
</comment>
<evidence type="ECO:0000256" key="6">
    <source>
        <dbReference type="ARBA" id="ARBA00023204"/>
    </source>
</evidence>
<comment type="caution">
    <text evidence="9">The sequence shown here is derived from an EMBL/GenBank/DDBJ whole genome shotgun (WGS) entry which is preliminary data.</text>
</comment>
<name>A0A432ME06_9BACT</name>
<dbReference type="SMART" id="SM00493">
    <property type="entry name" value="TOPRIM"/>
    <property type="match status" value="1"/>
</dbReference>
<keyword evidence="1 7" id="KW-0479">Metal-binding</keyword>
<dbReference type="Proteomes" id="UP000280296">
    <property type="component" value="Unassembled WGS sequence"/>
</dbReference>
<keyword evidence="2 7" id="KW-0227">DNA damage</keyword>
<dbReference type="Pfam" id="PF13662">
    <property type="entry name" value="Toprim_4"/>
    <property type="match status" value="1"/>
</dbReference>
<evidence type="ECO:0000256" key="7">
    <source>
        <dbReference type="HAMAP-Rule" id="MF_00017"/>
    </source>
</evidence>
<dbReference type="PROSITE" id="PS01300">
    <property type="entry name" value="RECR"/>
    <property type="match status" value="1"/>
</dbReference>
<keyword evidence="10" id="KW-1185">Reference proteome</keyword>
<dbReference type="Gene3D" id="1.10.8.420">
    <property type="entry name" value="RecR Domain 1"/>
    <property type="match status" value="1"/>
</dbReference>
<keyword evidence="6 7" id="KW-0234">DNA repair</keyword>
<gene>
    <name evidence="7 9" type="primary">recR</name>
    <name evidence="9" type="ORF">TsocGM_22385</name>
</gene>
<dbReference type="RefSeq" id="WP_126727709.1">
    <property type="nucleotide sequence ID" value="NZ_RYZH01000062.1"/>
</dbReference>
<dbReference type="InterPro" id="IPR000093">
    <property type="entry name" value="DNA_Rcmb_RecR"/>
</dbReference>
<dbReference type="SUPFAM" id="SSF111304">
    <property type="entry name" value="Recombination protein RecR"/>
    <property type="match status" value="1"/>
</dbReference>
<dbReference type="GO" id="GO:0003677">
    <property type="term" value="F:DNA binding"/>
    <property type="evidence" value="ECO:0007669"/>
    <property type="project" value="UniProtKB-UniRule"/>
</dbReference>
<dbReference type="InterPro" id="IPR015967">
    <property type="entry name" value="Rcmb_RecR_Znf"/>
</dbReference>
<keyword evidence="3 7" id="KW-0863">Zinc-finger</keyword>
<comment type="similarity">
    <text evidence="7">Belongs to the RecR family.</text>
</comment>
<keyword evidence="4 7" id="KW-0862">Zinc</keyword>
<feature type="domain" description="Toprim" evidence="8">
    <location>
        <begin position="90"/>
        <end position="185"/>
    </location>
</feature>
<evidence type="ECO:0000256" key="2">
    <source>
        <dbReference type="ARBA" id="ARBA00022763"/>
    </source>
</evidence>
<reference evidence="9 10" key="1">
    <citation type="submission" date="2018-12" db="EMBL/GenBank/DDBJ databases">
        <authorList>
            <person name="Toschakov S.V."/>
        </authorList>
    </citation>
    <scope>NUCLEOTIDE SEQUENCE [LARGE SCALE GENOMIC DNA]</scope>
    <source>
        <strain evidence="9 10">GM2012</strain>
    </source>
</reference>
<evidence type="ECO:0000256" key="5">
    <source>
        <dbReference type="ARBA" id="ARBA00023172"/>
    </source>
</evidence>
<dbReference type="GO" id="GO:0006281">
    <property type="term" value="P:DNA repair"/>
    <property type="evidence" value="ECO:0007669"/>
    <property type="project" value="UniProtKB-UniRule"/>
</dbReference>
<accession>A0A432ME06</accession>
<dbReference type="GO" id="GO:0006310">
    <property type="term" value="P:DNA recombination"/>
    <property type="evidence" value="ECO:0007669"/>
    <property type="project" value="UniProtKB-UniRule"/>
</dbReference>
<dbReference type="HAMAP" id="MF_00017">
    <property type="entry name" value="RecR"/>
    <property type="match status" value="1"/>
</dbReference>
<dbReference type="EMBL" id="RYZH01000062">
    <property type="protein sequence ID" value="RUL83323.1"/>
    <property type="molecule type" value="Genomic_DNA"/>
</dbReference>
<evidence type="ECO:0000256" key="4">
    <source>
        <dbReference type="ARBA" id="ARBA00022833"/>
    </source>
</evidence>
<dbReference type="OrthoDB" id="9802672at2"/>
<evidence type="ECO:0000259" key="8">
    <source>
        <dbReference type="PROSITE" id="PS50880"/>
    </source>
</evidence>
<dbReference type="Pfam" id="PF21176">
    <property type="entry name" value="RecR_HhH"/>
    <property type="match status" value="1"/>
</dbReference>
<sequence length="208" mass="22282">MPGGPPPSPTASGTVDRLVRALGRLPGIGAKSAERLAHHLLRCPVEEAIELAEAVRAARDQIRHCEVCAHLTESGQARCAICRDPRRDRSVICVVEQSRDLMALENAGSFGGTYHVLLGRLSPLQGVFEDQLNLKSLEERVQGGEVREVILATNPTLEGDATARLVADRLAPLGVAITRLARGLASGGSLEFANKEMLADALQGRQRL</sequence>
<organism evidence="9 10">
    <name type="scientific">Tautonia sociabilis</name>
    <dbReference type="NCBI Taxonomy" id="2080755"/>
    <lineage>
        <taxon>Bacteria</taxon>
        <taxon>Pseudomonadati</taxon>
        <taxon>Planctomycetota</taxon>
        <taxon>Planctomycetia</taxon>
        <taxon>Isosphaerales</taxon>
        <taxon>Isosphaeraceae</taxon>
        <taxon>Tautonia</taxon>
    </lineage>
</organism>
<dbReference type="InterPro" id="IPR023627">
    <property type="entry name" value="Rcmb_RecR"/>
</dbReference>
<keyword evidence="5 7" id="KW-0233">DNA recombination</keyword>